<proteinExistence type="predicted"/>
<dbReference type="PANTHER" id="PTHR47331">
    <property type="entry name" value="PHD-TYPE DOMAIN-CONTAINING PROTEIN"/>
    <property type="match status" value="1"/>
</dbReference>
<evidence type="ECO:0008006" key="4">
    <source>
        <dbReference type="Google" id="ProtNLM"/>
    </source>
</evidence>
<sequence length="781" mass="86311">MAEGGYDLIKPSSRLRQRNRTLDWEGIDAESLRNLKQARGRKKGIIISAQEEIKQLLLDSSHALLVKEKLDTLHRAFQDFVSAHAEYHNQLKKECDIDESNEYFKLVEQANGWLVCEISRWVVASNPTTSKNPIEEKVHGNDVTPTDLISNAGSRQSRRSGSSFIRSKGSAASSVQSARAKAAAKKAMLKVEAKELENWQALKMEELALEMKKTSLELQTEIGKATAEELAHAQVQCDTGESLMVHSVDQKPGAKAPLESTTDASQIIDAQRKEFGDRATAEGYISDQNGVTDSSKISRLQVNAVAPPNYNPVPVKHSPISPAMVKPEPNKPAQNTAFSEYTSAEVQELVKSCLSMGEDSGYRTARKLLHKTYGSSYKIASAYEKNLTRGPAIKAEDGEALQSFALALTSCKSSLTEISYLNKLENPDTFTTIVQRLPFGLRQKWPDTADNITETQDREITIADLSNFVSARARVTSHAIFGDVSSQAPQPHGGPGVRHKSQPLITSSFATNMSTSHNGNVYEERNSQVNRKCPLCKSNHWLSQCSNFKEKSLAARWQLVTSRGLCTNCLVAGHSANSCPKRGFCRVTGFPVKVKAPDSDLIVETYAFLDNGSNVSFNSEDLANQLGLSGCPTSLHLTTMDREESRSAAQIISLHVTDLEEENLVELLCVYKNKAASISKERSPQQLFHVIKRQASFRDLVKDSSLEGRALPDRFAMEGRNPITRKQVPQRRLNQSSQGSLSADPPAYNLNTAEDDQGHTSKKLAHQCAYAYDYGFDYDYD</sequence>
<reference evidence="3" key="1">
    <citation type="journal article" date="2017" name="bioRxiv">
        <title>Comparative analysis of the genomes of Stylophora pistillata and Acropora digitifera provides evidence for extensive differences between species of corals.</title>
        <authorList>
            <person name="Voolstra C.R."/>
            <person name="Li Y."/>
            <person name="Liew Y.J."/>
            <person name="Baumgarten S."/>
            <person name="Zoccola D."/>
            <person name="Flot J.-F."/>
            <person name="Tambutte S."/>
            <person name="Allemand D."/>
            <person name="Aranda M."/>
        </authorList>
    </citation>
    <scope>NUCLEOTIDE SEQUENCE [LARGE SCALE GENOMIC DNA]</scope>
</reference>
<feature type="region of interest" description="Disordered" evidence="1">
    <location>
        <begin position="129"/>
        <end position="168"/>
    </location>
</feature>
<protein>
    <recommendedName>
        <fullName evidence="4">CCHC-type domain-containing protein</fullName>
    </recommendedName>
</protein>
<dbReference type="EMBL" id="LSMT01000016">
    <property type="protein sequence ID" value="PFX33001.1"/>
    <property type="molecule type" value="Genomic_DNA"/>
</dbReference>
<feature type="region of interest" description="Disordered" evidence="1">
    <location>
        <begin position="713"/>
        <end position="755"/>
    </location>
</feature>
<evidence type="ECO:0000313" key="2">
    <source>
        <dbReference type="EMBL" id="PFX33001.1"/>
    </source>
</evidence>
<dbReference type="Proteomes" id="UP000225706">
    <property type="component" value="Unassembled WGS sequence"/>
</dbReference>
<dbReference type="AlphaFoldDB" id="A0A2B4SSW1"/>
<feature type="compositionally biased region" description="Low complexity" evidence="1">
    <location>
        <begin position="150"/>
        <end position="168"/>
    </location>
</feature>
<evidence type="ECO:0000313" key="3">
    <source>
        <dbReference type="Proteomes" id="UP000225706"/>
    </source>
</evidence>
<accession>A0A2B4SSW1</accession>
<name>A0A2B4SSW1_STYPI</name>
<evidence type="ECO:0000256" key="1">
    <source>
        <dbReference type="SAM" id="MobiDB-lite"/>
    </source>
</evidence>
<keyword evidence="3" id="KW-1185">Reference proteome</keyword>
<comment type="caution">
    <text evidence="2">The sequence shown here is derived from an EMBL/GenBank/DDBJ whole genome shotgun (WGS) entry which is preliminary data.</text>
</comment>
<dbReference type="OrthoDB" id="8046937at2759"/>
<gene>
    <name evidence="2" type="ORF">AWC38_SpisGene2090</name>
</gene>
<dbReference type="PANTHER" id="PTHR47331:SF4">
    <property type="entry name" value="PEPTIDASE S1 DOMAIN-CONTAINING PROTEIN"/>
    <property type="match status" value="1"/>
</dbReference>
<feature type="compositionally biased region" description="Polar residues" evidence="1">
    <location>
        <begin position="732"/>
        <end position="741"/>
    </location>
</feature>
<organism evidence="2 3">
    <name type="scientific">Stylophora pistillata</name>
    <name type="common">Smooth cauliflower coral</name>
    <dbReference type="NCBI Taxonomy" id="50429"/>
    <lineage>
        <taxon>Eukaryota</taxon>
        <taxon>Metazoa</taxon>
        <taxon>Cnidaria</taxon>
        <taxon>Anthozoa</taxon>
        <taxon>Hexacorallia</taxon>
        <taxon>Scleractinia</taxon>
        <taxon>Astrocoeniina</taxon>
        <taxon>Pocilloporidae</taxon>
        <taxon>Stylophora</taxon>
    </lineage>
</organism>